<evidence type="ECO:0000256" key="5">
    <source>
        <dbReference type="ARBA" id="ARBA00023128"/>
    </source>
</evidence>
<comment type="caution">
    <text evidence="9">The sequence shown here is derived from an EMBL/GenBank/DDBJ whole genome shotgun (WGS) entry which is preliminary data.</text>
</comment>
<feature type="chain" id="PRO_5043556820" evidence="8">
    <location>
        <begin position="24"/>
        <end position="271"/>
    </location>
</feature>
<feature type="region of interest" description="Disordered" evidence="7">
    <location>
        <begin position="101"/>
        <end position="120"/>
    </location>
</feature>
<feature type="compositionally biased region" description="Low complexity" evidence="7">
    <location>
        <begin position="102"/>
        <end position="117"/>
    </location>
</feature>
<evidence type="ECO:0000256" key="7">
    <source>
        <dbReference type="SAM" id="MobiDB-lite"/>
    </source>
</evidence>
<name>A0A177VGT8_9BASI</name>
<dbReference type="EMBL" id="LWDD02001110">
    <property type="protein sequence ID" value="KAE8252533.1"/>
    <property type="molecule type" value="Genomic_DNA"/>
</dbReference>
<sequence length="271" mass="30329">MAAPRRVLPTAFLARLPFATASASTSTAAAPPPRPKRSRLPSSPTSTSTSDLLPTLLVGPPDPISNLRPIRYVSPLDRRVLPSSGAQQEGAISHPYSLSEFSTGHQHQHQQSQTTGTRAHRGAELEIEPSPYFQSLQSRLESASLAHRLRSSRAHTFDQRFWSDNNHRFARDLAASSTPHSPSPSETGENNAEFYTAWLSANADRHRAYNRVLVRRTFRDLAPEARWRVLVGWVRVVGWWEREVRARVFRVLGVGGSSLGRERARRRGMKE</sequence>
<feature type="signal peptide" evidence="8">
    <location>
        <begin position="1"/>
        <end position="23"/>
    </location>
</feature>
<evidence type="ECO:0000313" key="10">
    <source>
        <dbReference type="Proteomes" id="UP000077671"/>
    </source>
</evidence>
<evidence type="ECO:0000313" key="9">
    <source>
        <dbReference type="EMBL" id="KAE8252533.1"/>
    </source>
</evidence>
<evidence type="ECO:0000256" key="4">
    <source>
        <dbReference type="ARBA" id="ARBA00022946"/>
    </source>
</evidence>
<evidence type="ECO:0000256" key="1">
    <source>
        <dbReference type="ARBA" id="ARBA00004443"/>
    </source>
</evidence>
<reference evidence="9" key="2">
    <citation type="journal article" date="2019" name="IMA Fungus">
        <title>Genome sequencing and comparison of five Tilletia species to identify candidate genes for the detection of regulated species infecting wheat.</title>
        <authorList>
            <person name="Nguyen H.D.T."/>
            <person name="Sultana T."/>
            <person name="Kesanakurti P."/>
            <person name="Hambleton S."/>
        </authorList>
    </citation>
    <scope>NUCLEOTIDE SEQUENCE</scope>
    <source>
        <strain evidence="9">DAOMC 238032</strain>
    </source>
</reference>
<dbReference type="Pfam" id="PF10231">
    <property type="entry name" value="COA8"/>
    <property type="match status" value="1"/>
</dbReference>
<keyword evidence="4" id="KW-0809">Transit peptide</keyword>
<keyword evidence="6" id="KW-0472">Membrane</keyword>
<protein>
    <submittedName>
        <fullName evidence="9">Uncharacterized protein</fullName>
    </submittedName>
</protein>
<feature type="compositionally biased region" description="Low complexity" evidence="7">
    <location>
        <begin position="40"/>
        <end position="57"/>
    </location>
</feature>
<gene>
    <name evidence="9" type="ORF">A4X03_0g6139</name>
</gene>
<reference evidence="9" key="1">
    <citation type="submission" date="2016-04" db="EMBL/GenBank/DDBJ databases">
        <authorList>
            <person name="Nguyen H.D."/>
            <person name="Kesanakurti P."/>
            <person name="Cullis J."/>
            <person name="Levesque C.A."/>
            <person name="Hambleton S."/>
        </authorList>
    </citation>
    <scope>NUCLEOTIDE SEQUENCE</scope>
    <source>
        <strain evidence="9">DAOMC 238032</strain>
    </source>
</reference>
<evidence type="ECO:0000256" key="6">
    <source>
        <dbReference type="ARBA" id="ARBA00023136"/>
    </source>
</evidence>
<dbReference type="Proteomes" id="UP000077671">
    <property type="component" value="Unassembled WGS sequence"/>
</dbReference>
<keyword evidence="5" id="KW-0496">Mitochondrion</keyword>
<organism evidence="9 10">
    <name type="scientific">Tilletia caries</name>
    <name type="common">wheat bunt fungus</name>
    <dbReference type="NCBI Taxonomy" id="13290"/>
    <lineage>
        <taxon>Eukaryota</taxon>
        <taxon>Fungi</taxon>
        <taxon>Dikarya</taxon>
        <taxon>Basidiomycota</taxon>
        <taxon>Ustilaginomycotina</taxon>
        <taxon>Exobasidiomycetes</taxon>
        <taxon>Tilletiales</taxon>
        <taxon>Tilletiaceae</taxon>
        <taxon>Tilletia</taxon>
    </lineage>
</organism>
<comment type="similarity">
    <text evidence="2">Belongs to the COA8 family.</text>
</comment>
<dbReference type="PANTHER" id="PTHR31107">
    <property type="entry name" value="APOPTOGENIC PROTEIN 1, MITOCHONDRIAL"/>
    <property type="match status" value="1"/>
</dbReference>
<evidence type="ECO:0000256" key="2">
    <source>
        <dbReference type="ARBA" id="ARBA00005453"/>
    </source>
</evidence>
<dbReference type="GO" id="GO:0005743">
    <property type="term" value="C:mitochondrial inner membrane"/>
    <property type="evidence" value="ECO:0007669"/>
    <property type="project" value="UniProtKB-SubCell"/>
</dbReference>
<feature type="region of interest" description="Disordered" evidence="7">
    <location>
        <begin position="21"/>
        <end position="60"/>
    </location>
</feature>
<dbReference type="PANTHER" id="PTHR31107:SF2">
    <property type="entry name" value="CYTOCHROME C OXIDASE ASSEMBLY FACTOR 8"/>
    <property type="match status" value="1"/>
</dbReference>
<evidence type="ECO:0000256" key="3">
    <source>
        <dbReference type="ARBA" id="ARBA00022792"/>
    </source>
</evidence>
<comment type="subcellular location">
    <subcellularLocation>
        <location evidence="1">Mitochondrion inner membrane</location>
        <topology evidence="1">Peripheral membrane protein</topology>
        <orientation evidence="1">Matrix side</orientation>
    </subcellularLocation>
</comment>
<dbReference type="AlphaFoldDB" id="A0A177VGT8"/>
<proteinExistence type="inferred from homology"/>
<keyword evidence="3" id="KW-0999">Mitochondrion inner membrane</keyword>
<dbReference type="InterPro" id="IPR018796">
    <property type="entry name" value="COA8"/>
</dbReference>
<dbReference type="GO" id="GO:0097193">
    <property type="term" value="P:intrinsic apoptotic signaling pathway"/>
    <property type="evidence" value="ECO:0007669"/>
    <property type="project" value="InterPro"/>
</dbReference>
<evidence type="ECO:0000256" key="8">
    <source>
        <dbReference type="SAM" id="SignalP"/>
    </source>
</evidence>
<accession>A0A177VGT8</accession>
<keyword evidence="8" id="KW-0732">Signal</keyword>